<dbReference type="PANTHER" id="PTHR43685:SF2">
    <property type="entry name" value="GLYCOSYLTRANSFERASE 2-LIKE DOMAIN-CONTAINING PROTEIN"/>
    <property type="match status" value="1"/>
</dbReference>
<reference evidence="3" key="1">
    <citation type="journal article" date="2019" name="Int. J. Syst. Evol. Microbiol.">
        <title>The Global Catalogue of Microorganisms (GCM) 10K type strain sequencing project: providing services to taxonomists for standard genome sequencing and annotation.</title>
        <authorList>
            <consortium name="The Broad Institute Genomics Platform"/>
            <consortium name="The Broad Institute Genome Sequencing Center for Infectious Disease"/>
            <person name="Wu L."/>
            <person name="Ma J."/>
        </authorList>
    </citation>
    <scope>NUCLEOTIDE SEQUENCE [LARGE SCALE GENOMIC DNA]</scope>
    <source>
        <strain evidence="3">DT72</strain>
    </source>
</reference>
<organism evidence="2 3">
    <name type="scientific">Rhodococcus gannanensis</name>
    <dbReference type="NCBI Taxonomy" id="1960308"/>
    <lineage>
        <taxon>Bacteria</taxon>
        <taxon>Bacillati</taxon>
        <taxon>Actinomycetota</taxon>
        <taxon>Actinomycetes</taxon>
        <taxon>Mycobacteriales</taxon>
        <taxon>Nocardiaceae</taxon>
        <taxon>Rhodococcus</taxon>
    </lineage>
</organism>
<dbReference type="RefSeq" id="WP_378487267.1">
    <property type="nucleotide sequence ID" value="NZ_JBHUFB010000020.1"/>
</dbReference>
<comment type="caution">
    <text evidence="2">The sequence shown here is derived from an EMBL/GenBank/DDBJ whole genome shotgun (WGS) entry which is preliminary data.</text>
</comment>
<dbReference type="CDD" id="cd00761">
    <property type="entry name" value="Glyco_tranf_GTA_type"/>
    <property type="match status" value="1"/>
</dbReference>
<gene>
    <name evidence="2" type="ORF">ACFSJG_21470</name>
</gene>
<proteinExistence type="predicted"/>
<sequence length="297" mass="33237">MTPPTLAVVIPTFNESRIIAAAIERLLRQIDRIDEIIVVENNSTDGTADVVTALLGRSPKLKMIVERRPGLIAARNAGVDAAKSEIVARIDADTLVHDGWAAAITDFFENAPADVGAVTGPLVPHDSPPSFRTMFVAGQDAKINRALAESDDPRAVHGIEAVRGPNMAFRRSVWREVRGALTTRTDVYEDLDFALCVQKAGYRLACVVGMRADVSGRRFLTGRRSYWQYTAQLPRTWEVHGNDERARDSRKEMWSNRLMYCIYWIPNRAYDPVTQKYSARRVLAKRDELVIPTATDR</sequence>
<name>A0ABW4P9W1_9NOCA</name>
<dbReference type="Proteomes" id="UP001597286">
    <property type="component" value="Unassembled WGS sequence"/>
</dbReference>
<evidence type="ECO:0000313" key="3">
    <source>
        <dbReference type="Proteomes" id="UP001597286"/>
    </source>
</evidence>
<protein>
    <submittedName>
        <fullName evidence="2">Glycosyltransferase family 2 protein</fullName>
    </submittedName>
</protein>
<feature type="domain" description="Glycosyltransferase 2-like" evidence="1">
    <location>
        <begin position="8"/>
        <end position="142"/>
    </location>
</feature>
<dbReference type="SUPFAM" id="SSF53448">
    <property type="entry name" value="Nucleotide-diphospho-sugar transferases"/>
    <property type="match status" value="1"/>
</dbReference>
<dbReference type="Gene3D" id="3.90.550.10">
    <property type="entry name" value="Spore Coat Polysaccharide Biosynthesis Protein SpsA, Chain A"/>
    <property type="match status" value="1"/>
</dbReference>
<dbReference type="EMBL" id="JBHUFB010000020">
    <property type="protein sequence ID" value="MFD1814796.1"/>
    <property type="molecule type" value="Genomic_DNA"/>
</dbReference>
<evidence type="ECO:0000259" key="1">
    <source>
        <dbReference type="Pfam" id="PF00535"/>
    </source>
</evidence>
<dbReference type="InterPro" id="IPR001173">
    <property type="entry name" value="Glyco_trans_2-like"/>
</dbReference>
<dbReference type="Pfam" id="PF00535">
    <property type="entry name" value="Glycos_transf_2"/>
    <property type="match status" value="1"/>
</dbReference>
<accession>A0ABW4P9W1</accession>
<keyword evidence="3" id="KW-1185">Reference proteome</keyword>
<dbReference type="InterPro" id="IPR050834">
    <property type="entry name" value="Glycosyltransf_2"/>
</dbReference>
<evidence type="ECO:0000313" key="2">
    <source>
        <dbReference type="EMBL" id="MFD1814796.1"/>
    </source>
</evidence>
<dbReference type="InterPro" id="IPR029044">
    <property type="entry name" value="Nucleotide-diphossugar_trans"/>
</dbReference>
<dbReference type="PANTHER" id="PTHR43685">
    <property type="entry name" value="GLYCOSYLTRANSFERASE"/>
    <property type="match status" value="1"/>
</dbReference>